<evidence type="ECO:0000256" key="2">
    <source>
        <dbReference type="ARBA" id="ARBA00010740"/>
    </source>
</evidence>
<organism evidence="6 7">
    <name type="scientific">Leptothrix discophora</name>
    <dbReference type="NCBI Taxonomy" id="89"/>
    <lineage>
        <taxon>Bacteria</taxon>
        <taxon>Pseudomonadati</taxon>
        <taxon>Pseudomonadota</taxon>
        <taxon>Betaproteobacteria</taxon>
        <taxon>Burkholderiales</taxon>
        <taxon>Sphaerotilaceae</taxon>
        <taxon>Leptothrix</taxon>
    </lineage>
</organism>
<evidence type="ECO:0000256" key="1">
    <source>
        <dbReference type="ARBA" id="ARBA00002868"/>
    </source>
</evidence>
<evidence type="ECO:0000256" key="5">
    <source>
        <dbReference type="ARBA" id="ARBA00031841"/>
    </source>
</evidence>
<dbReference type="InterPro" id="IPR003772">
    <property type="entry name" value="YceD"/>
</dbReference>
<evidence type="ECO:0000256" key="4">
    <source>
        <dbReference type="ARBA" id="ARBA00022517"/>
    </source>
</evidence>
<evidence type="ECO:0000256" key="3">
    <source>
        <dbReference type="ARBA" id="ARBA00015716"/>
    </source>
</evidence>
<dbReference type="Pfam" id="PF02620">
    <property type="entry name" value="YceD"/>
    <property type="match status" value="1"/>
</dbReference>
<gene>
    <name evidence="6" type="ORF">Q8X39_04235</name>
</gene>
<keyword evidence="7" id="KW-1185">Reference proteome</keyword>
<comment type="function">
    <text evidence="1">Plays a role in synthesis, processing and/or stability of 23S rRNA.</text>
</comment>
<evidence type="ECO:0000313" key="6">
    <source>
        <dbReference type="EMBL" id="MDP4299830.1"/>
    </source>
</evidence>
<reference evidence="6 7" key="1">
    <citation type="submission" date="2023-08" db="EMBL/GenBank/DDBJ databases">
        <authorList>
            <person name="Roldan D.M."/>
            <person name="Menes R.J."/>
        </authorList>
    </citation>
    <scope>NUCLEOTIDE SEQUENCE [LARGE SCALE GENOMIC DNA]</scope>
    <source>
        <strain evidence="6 7">CCM 2812</strain>
    </source>
</reference>
<dbReference type="Proteomes" id="UP001235760">
    <property type="component" value="Unassembled WGS sequence"/>
</dbReference>
<proteinExistence type="inferred from homology"/>
<dbReference type="PANTHER" id="PTHR38099:SF1">
    <property type="entry name" value="LARGE RIBOSOMAL RNA SUBUNIT ACCUMULATION PROTEIN YCED"/>
    <property type="match status" value="1"/>
</dbReference>
<comment type="caution">
    <text evidence="6">The sequence shown here is derived from an EMBL/GenBank/DDBJ whole genome shotgun (WGS) entry which is preliminary data.</text>
</comment>
<evidence type="ECO:0000313" key="7">
    <source>
        <dbReference type="Proteomes" id="UP001235760"/>
    </source>
</evidence>
<sequence>MKTEHKPRRLDVRAFAESGETLTGAIALQDLERIAAQLHGDLAGEVRWEASGQIHQRTGAPEEVWVDLRIETEVPLECQRCLDTVSIPVEIDRPFLFAADEKSAAELDAESDEDVLVLSRAFDLVALIEDEVLLALPIVPRHETCPKPVPVTFEADVADAEDAEARPNPFAKLAVLKKSGG</sequence>
<protein>
    <recommendedName>
        <fullName evidence="3">Large ribosomal RNA subunit accumulation protein YceD</fullName>
    </recommendedName>
    <alternativeName>
        <fullName evidence="5">23S rRNA accumulation protein YceD</fullName>
    </alternativeName>
</protein>
<dbReference type="PANTHER" id="PTHR38099">
    <property type="entry name" value="LARGE RIBOSOMAL RNA SUBUNIT ACCUMULATION PROTEIN YCED"/>
    <property type="match status" value="1"/>
</dbReference>
<dbReference type="EMBL" id="JAUZEE010000002">
    <property type="protein sequence ID" value="MDP4299830.1"/>
    <property type="molecule type" value="Genomic_DNA"/>
</dbReference>
<name>A0ABT9G022_LEPDI</name>
<comment type="similarity">
    <text evidence="2">Belongs to the DUF177 domain family.</text>
</comment>
<dbReference type="RefSeq" id="WP_305748391.1">
    <property type="nucleotide sequence ID" value="NZ_JAUZEE010000002.1"/>
</dbReference>
<dbReference type="InterPro" id="IPR039255">
    <property type="entry name" value="YceD_bac"/>
</dbReference>
<accession>A0ABT9G022</accession>
<keyword evidence="4" id="KW-0690">Ribosome biogenesis</keyword>